<feature type="transmembrane region" description="Helical" evidence="2">
    <location>
        <begin position="780"/>
        <end position="798"/>
    </location>
</feature>
<dbReference type="RefSeq" id="XP_042917684.1">
    <property type="nucleotide sequence ID" value="XM_043069709.1"/>
</dbReference>
<dbReference type="AlphaFoldDB" id="A0A2K3D0W3"/>
<feature type="transmembrane region" description="Helical" evidence="2">
    <location>
        <begin position="123"/>
        <end position="142"/>
    </location>
</feature>
<dbReference type="OrthoDB" id="10262936at2759"/>
<gene>
    <name evidence="3" type="ORF">CHLRE_13g588271v5</name>
</gene>
<feature type="transmembrane region" description="Helical" evidence="2">
    <location>
        <begin position="678"/>
        <end position="699"/>
    </location>
</feature>
<feature type="region of interest" description="Disordered" evidence="1">
    <location>
        <begin position="470"/>
        <end position="568"/>
    </location>
</feature>
<feature type="transmembrane region" description="Helical" evidence="2">
    <location>
        <begin position="720"/>
        <end position="740"/>
    </location>
</feature>
<reference evidence="3 4" key="1">
    <citation type="journal article" date="2007" name="Science">
        <title>The Chlamydomonas genome reveals the evolution of key animal and plant functions.</title>
        <authorList>
            <person name="Merchant S.S."/>
            <person name="Prochnik S.E."/>
            <person name="Vallon O."/>
            <person name="Harris E.H."/>
            <person name="Karpowicz S.J."/>
            <person name="Witman G.B."/>
            <person name="Terry A."/>
            <person name="Salamov A."/>
            <person name="Fritz-Laylin L.K."/>
            <person name="Marechal-Drouard L."/>
            <person name="Marshall W.F."/>
            <person name="Qu L.H."/>
            <person name="Nelson D.R."/>
            <person name="Sanderfoot A.A."/>
            <person name="Spalding M.H."/>
            <person name="Kapitonov V.V."/>
            <person name="Ren Q."/>
            <person name="Ferris P."/>
            <person name="Lindquist E."/>
            <person name="Shapiro H."/>
            <person name="Lucas S.M."/>
            <person name="Grimwood J."/>
            <person name="Schmutz J."/>
            <person name="Cardol P."/>
            <person name="Cerutti H."/>
            <person name="Chanfreau G."/>
            <person name="Chen C.L."/>
            <person name="Cognat V."/>
            <person name="Croft M.T."/>
            <person name="Dent R."/>
            <person name="Dutcher S."/>
            <person name="Fernandez E."/>
            <person name="Fukuzawa H."/>
            <person name="Gonzalez-Ballester D."/>
            <person name="Gonzalez-Halphen D."/>
            <person name="Hallmann A."/>
            <person name="Hanikenne M."/>
            <person name="Hippler M."/>
            <person name="Inwood W."/>
            <person name="Jabbari K."/>
            <person name="Kalanon M."/>
            <person name="Kuras R."/>
            <person name="Lefebvre P.A."/>
            <person name="Lemaire S.D."/>
            <person name="Lobanov A.V."/>
            <person name="Lohr M."/>
            <person name="Manuell A."/>
            <person name="Meier I."/>
            <person name="Mets L."/>
            <person name="Mittag M."/>
            <person name="Mittelmeier T."/>
            <person name="Moroney J.V."/>
            <person name="Moseley J."/>
            <person name="Napoli C."/>
            <person name="Nedelcu A.M."/>
            <person name="Niyogi K."/>
            <person name="Novoselov S.V."/>
            <person name="Paulsen I.T."/>
            <person name="Pazour G."/>
            <person name="Purton S."/>
            <person name="Ral J.P."/>
            <person name="Riano-Pachon D.M."/>
            <person name="Riekhof W."/>
            <person name="Rymarquis L."/>
            <person name="Schroda M."/>
            <person name="Stern D."/>
            <person name="Umen J."/>
            <person name="Willows R."/>
            <person name="Wilson N."/>
            <person name="Zimmer S.L."/>
            <person name="Allmer J."/>
            <person name="Balk J."/>
            <person name="Bisova K."/>
            <person name="Chen C.J."/>
            <person name="Elias M."/>
            <person name="Gendler K."/>
            <person name="Hauser C."/>
            <person name="Lamb M.R."/>
            <person name="Ledford H."/>
            <person name="Long J.C."/>
            <person name="Minagawa J."/>
            <person name="Page M.D."/>
            <person name="Pan J."/>
            <person name="Pootakham W."/>
            <person name="Roje S."/>
            <person name="Rose A."/>
            <person name="Stahlberg E."/>
            <person name="Terauchi A.M."/>
            <person name="Yang P."/>
            <person name="Ball S."/>
            <person name="Bowler C."/>
            <person name="Dieckmann C.L."/>
            <person name="Gladyshev V.N."/>
            <person name="Green P."/>
            <person name="Jorgensen R."/>
            <person name="Mayfield S."/>
            <person name="Mueller-Roeber B."/>
            <person name="Rajamani S."/>
            <person name="Sayre R.T."/>
            <person name="Brokstein P."/>
            <person name="Dubchak I."/>
            <person name="Goodstein D."/>
            <person name="Hornick L."/>
            <person name="Huang Y.W."/>
            <person name="Jhaveri J."/>
            <person name="Luo Y."/>
            <person name="Martinez D."/>
            <person name="Ngau W.C."/>
            <person name="Otillar B."/>
            <person name="Poliakov A."/>
            <person name="Porter A."/>
            <person name="Szajkowski L."/>
            <person name="Werner G."/>
            <person name="Zhou K."/>
            <person name="Grigoriev I.V."/>
            <person name="Rokhsar D.S."/>
            <person name="Grossman A.R."/>
        </authorList>
    </citation>
    <scope>NUCLEOTIDE SEQUENCE [LARGE SCALE GENOMIC DNA]</scope>
    <source>
        <strain evidence="4">CC-503</strain>
    </source>
</reference>
<feature type="transmembrane region" description="Helical" evidence="2">
    <location>
        <begin position="746"/>
        <end position="768"/>
    </location>
</feature>
<accession>A0A2K3D0W3</accession>
<feature type="region of interest" description="Disordered" evidence="1">
    <location>
        <begin position="841"/>
        <end position="860"/>
    </location>
</feature>
<keyword evidence="2" id="KW-0812">Transmembrane</keyword>
<feature type="compositionally biased region" description="Gly residues" evidence="1">
    <location>
        <begin position="546"/>
        <end position="564"/>
    </location>
</feature>
<feature type="compositionally biased region" description="Gly residues" evidence="1">
    <location>
        <begin position="472"/>
        <end position="482"/>
    </location>
</feature>
<feature type="transmembrane region" description="Helical" evidence="2">
    <location>
        <begin position="88"/>
        <end position="111"/>
    </location>
</feature>
<evidence type="ECO:0000313" key="4">
    <source>
        <dbReference type="Proteomes" id="UP000006906"/>
    </source>
</evidence>
<feature type="transmembrane region" description="Helical" evidence="2">
    <location>
        <begin position="202"/>
        <end position="220"/>
    </location>
</feature>
<dbReference type="KEGG" id="cre:CHLRE_13g588271v5"/>
<feature type="compositionally biased region" description="Polar residues" evidence="1">
    <location>
        <begin position="897"/>
        <end position="910"/>
    </location>
</feature>
<sequence length="943" mass="98211">MSDDGTGPPLQKRGCMARCDAAGDRAHAYADYKMERWGLVYRQRLLVFHMLDQLKEQIMAILPISFLLIFVIGAFFQQTTNSPGQQAFGLVCAIFGLLFFMEGLRVCIMPLGEMVGRRLPMKYPLWVVLVVAGGLGILVTYAEPAISSLTPLAKLVDKTKAPYLYYALNDQREMLVLSIGLGVGMAAVIGTLRFVKGWPLKPIIYASLCPTIGLACYMQWGNPDLAPLLGLAWDCGGVTTGPVTVPILLAMGIGVMSSQRQKRLAKAALQNAVDTNTGQTLEGFGVVTLASVYPILAVELMGVFISLTKTTEEIIQSTEDNSSEAAVDQSPVREVLFAIRAIMPLITALLLLVVVVIREPIPHLTPYTVGPNVRGPDDSAHGSVVSASSANDLSHQESHRTNNKSLKAVSIGVPSLGKESRSLAAGSSTSIPLTTATSGLAYGTPEASSHHHAEEAAVAATGAVVVAAAEGTGSGSDSGGHSSGSSPKPSSSPKPGPVAEGSEEPQQQQQQQHTLEAGVHPAPPPMLLAHSPMPPTPAAPAELGDPHGGGDGSHDAAGGGAGGEGPHKETQLQALHGKMVDAMKQAATAATAPAVAGGDDGARDETVMVVTLDADGKPVQEPWWRRYGGLIVGVLMAQGGMIAFNIGLTYGFTALGDQAGTLLPAAYMVVPGQPDSPYYSYVGGIVLIMAVTFSLGFMATRAEPALRVLGRTVQHLSGGAFTCSMLVYAVSVGVGCGMAVGSTKILFGVPIIYIILVKYTIAVAITVFSPEDITNIAWDSAGVTTGPVTVPFVLSLGIGFSKATGAAEGFGILTAASVAPIISVLLTNLFKNPFKKAVRTMSRSMSRMSSRRGSLTRSSLAAMSKRAKRHKDTNQAIDQMAVIAAAAARLETHSNWTLGTSPSMAPSSGLHTPGSLAAPSMELAPASTQQTGALSPRDGVPRA</sequence>
<protein>
    <recommendedName>
        <fullName evidence="5">DUF1538 domain-containing protein</fullName>
    </recommendedName>
</protein>
<keyword evidence="2" id="KW-0472">Membrane</keyword>
<dbReference type="STRING" id="3055.A0A2K3D0W3"/>
<dbReference type="Gramene" id="PNW74174">
    <property type="protein sequence ID" value="PNW74174"/>
    <property type="gene ID" value="CHLRE_13g588271v5"/>
</dbReference>
<dbReference type="Proteomes" id="UP000006906">
    <property type="component" value="Chromosome 13"/>
</dbReference>
<feature type="transmembrane region" description="Helical" evidence="2">
    <location>
        <begin position="240"/>
        <end position="257"/>
    </location>
</feature>
<feature type="transmembrane region" description="Helical" evidence="2">
    <location>
        <begin position="810"/>
        <end position="830"/>
    </location>
</feature>
<evidence type="ECO:0000313" key="3">
    <source>
        <dbReference type="EMBL" id="PNW74174.1"/>
    </source>
</evidence>
<dbReference type="InParanoid" id="A0A2K3D0W3"/>
<evidence type="ECO:0000256" key="1">
    <source>
        <dbReference type="SAM" id="MobiDB-lite"/>
    </source>
</evidence>
<dbReference type="Pfam" id="PF07556">
    <property type="entry name" value="DUF1538"/>
    <property type="match status" value="2"/>
</dbReference>
<evidence type="ECO:0008006" key="5">
    <source>
        <dbReference type="Google" id="ProtNLM"/>
    </source>
</evidence>
<feature type="transmembrane region" description="Helical" evidence="2">
    <location>
        <begin position="337"/>
        <end position="357"/>
    </location>
</feature>
<name>A0A2K3D0W3_CHLRE</name>
<dbReference type="EMBL" id="CM008974">
    <property type="protein sequence ID" value="PNW74174.1"/>
    <property type="molecule type" value="Genomic_DNA"/>
</dbReference>
<keyword evidence="2" id="KW-1133">Transmembrane helix</keyword>
<feature type="region of interest" description="Disordered" evidence="1">
    <location>
        <begin position="897"/>
        <end position="943"/>
    </location>
</feature>
<dbReference type="InterPro" id="IPR011435">
    <property type="entry name" value="UmpAB"/>
</dbReference>
<organism evidence="3 4">
    <name type="scientific">Chlamydomonas reinhardtii</name>
    <name type="common">Chlamydomonas smithii</name>
    <dbReference type="NCBI Taxonomy" id="3055"/>
    <lineage>
        <taxon>Eukaryota</taxon>
        <taxon>Viridiplantae</taxon>
        <taxon>Chlorophyta</taxon>
        <taxon>core chlorophytes</taxon>
        <taxon>Chlorophyceae</taxon>
        <taxon>CS clade</taxon>
        <taxon>Chlamydomonadales</taxon>
        <taxon>Chlamydomonadaceae</taxon>
        <taxon>Chlamydomonas</taxon>
    </lineage>
</organism>
<feature type="transmembrane region" description="Helical" evidence="2">
    <location>
        <begin position="58"/>
        <end position="76"/>
    </location>
</feature>
<feature type="transmembrane region" description="Helical" evidence="2">
    <location>
        <begin position="627"/>
        <end position="648"/>
    </location>
</feature>
<feature type="compositionally biased region" description="Pro residues" evidence="1">
    <location>
        <begin position="521"/>
        <end position="538"/>
    </location>
</feature>
<feature type="transmembrane region" description="Helical" evidence="2">
    <location>
        <begin position="174"/>
        <end position="195"/>
    </location>
</feature>
<dbReference type="GeneID" id="5719448"/>
<feature type="region of interest" description="Disordered" evidence="1">
    <location>
        <begin position="366"/>
        <end position="406"/>
    </location>
</feature>
<proteinExistence type="predicted"/>
<keyword evidence="4" id="KW-1185">Reference proteome</keyword>
<dbReference type="ExpressionAtlas" id="A0A2K3D0W3">
    <property type="expression patterns" value="baseline"/>
</dbReference>
<evidence type="ECO:0000256" key="2">
    <source>
        <dbReference type="SAM" id="Phobius"/>
    </source>
</evidence>
<feature type="transmembrane region" description="Helical" evidence="2">
    <location>
        <begin position="284"/>
        <end position="307"/>
    </location>
</feature>